<dbReference type="EMBL" id="JANBUH010000001">
    <property type="protein sequence ID" value="KAJ2757422.1"/>
    <property type="molecule type" value="Genomic_DNA"/>
</dbReference>
<comment type="caution">
    <text evidence="1">The sequence shown here is derived from an EMBL/GenBank/DDBJ whole genome shotgun (WGS) entry which is preliminary data.</text>
</comment>
<dbReference type="OrthoDB" id="5540704at2759"/>
<proteinExistence type="predicted"/>
<keyword evidence="2" id="KW-1185">Reference proteome</keyword>
<dbReference type="AlphaFoldDB" id="A0A9W8LET0"/>
<name>A0A9W8LET0_9FUNG</name>
<evidence type="ECO:0000313" key="2">
    <source>
        <dbReference type="Proteomes" id="UP001140011"/>
    </source>
</evidence>
<accession>A0A9W8LET0</accession>
<dbReference type="Proteomes" id="UP001140011">
    <property type="component" value="Unassembled WGS sequence"/>
</dbReference>
<reference evidence="1" key="1">
    <citation type="submission" date="2022-07" db="EMBL/GenBank/DDBJ databases">
        <title>Phylogenomic reconstructions and comparative analyses of Kickxellomycotina fungi.</title>
        <authorList>
            <person name="Reynolds N.K."/>
            <person name="Stajich J.E."/>
            <person name="Barry K."/>
            <person name="Grigoriev I.V."/>
            <person name="Crous P."/>
            <person name="Smith M.E."/>
        </authorList>
    </citation>
    <scope>NUCLEOTIDE SEQUENCE</scope>
    <source>
        <strain evidence="1">BCRC 34297</strain>
    </source>
</reference>
<gene>
    <name evidence="1" type="ORF">GGI19_000023</name>
</gene>
<organism evidence="1 2">
    <name type="scientific">Coemansia pectinata</name>
    <dbReference type="NCBI Taxonomy" id="1052879"/>
    <lineage>
        <taxon>Eukaryota</taxon>
        <taxon>Fungi</taxon>
        <taxon>Fungi incertae sedis</taxon>
        <taxon>Zoopagomycota</taxon>
        <taxon>Kickxellomycotina</taxon>
        <taxon>Kickxellomycetes</taxon>
        <taxon>Kickxellales</taxon>
        <taxon>Kickxellaceae</taxon>
        <taxon>Coemansia</taxon>
    </lineage>
</organism>
<sequence>MPTLSPLQTLPSHVVKLIVTHMIDSNRHAYDGIKACPEECHSRIEPMLWVCRIFREEALSRIGIVCMMCLCDYMYEPGLIDSIQRCPWINCMSYVGQPTWHLAKVLNIVADLECIYSGRAQEMLSRSPYHRCALPLVCELDIKFDPSVRHRGPELAQSAVEANITAFVQKLWQIAPRISTFNSRSLDLVNWPKRYATDFGFLAKQLAQCTSRVQFVLKDRTWPLNLNFDGISDLTHIEFASDSSLMQFIRLAQQSVRSLQSLQIMPHKVASLYYPDISGLVWDGKSRFTAYPSLQKLVLDLPVNLDRRVVVPPQPVFGTFPPFPALRNLTVAEHYPFGDDTLFRGNSKTLEYMHMIALPNVVLMLRERQVFMPDSHPRLQRVLIQGANGSLPEYFGGSSGNFLEFVLSIAPGAATRVIIGVRFDKEIPRVLDLFSLHPSIQILSLNGTNFTLLTVIRLVKALPLLLDLYSDYPTLDRSISVFSWTDIITSSVRKYAPMGKWFKFWCFSTGGKLTREMVQCVMLLAVLCPNFNYVMSSGDNQMEFMLLPRKVIASPGFKDYKQRLRRVLPDVRKPTTFAEDRCPLMRSTMSSLRRKYGA</sequence>
<evidence type="ECO:0000313" key="1">
    <source>
        <dbReference type="EMBL" id="KAJ2757422.1"/>
    </source>
</evidence>
<protein>
    <submittedName>
        <fullName evidence="1">Uncharacterized protein</fullName>
    </submittedName>
</protein>